<dbReference type="InterPro" id="IPR022937">
    <property type="entry name" value="Mevalonate_kinase_arc"/>
</dbReference>
<keyword evidence="9 14" id="KW-0067">ATP-binding</keyword>
<dbReference type="AlphaFoldDB" id="A0A1F2P8W8"/>
<dbReference type="InterPro" id="IPR013750">
    <property type="entry name" value="GHMP_kinase_C_dom"/>
</dbReference>
<evidence type="ECO:0000259" key="15">
    <source>
        <dbReference type="Pfam" id="PF00288"/>
    </source>
</evidence>
<comment type="function">
    <text evidence="14">Catalyzes the phosphorylation of (R)-mevalonate (MVA) to (R)-mevalonate 5-phosphate (MVAP). Functions in the mevalonate (MVA) pathway leading to isopentenyl diphosphate (IPP), a key precursor for the biosynthesis of isoprenoid compounds such as archaeal membrane lipids.</text>
</comment>
<keyword evidence="10 14" id="KW-0460">Magnesium</keyword>
<comment type="subunit">
    <text evidence="14">Homodimer.</text>
</comment>
<protein>
    <recommendedName>
        <fullName evidence="3 14">Mevalonate kinase</fullName>
        <shortName evidence="14">MK</shortName>
        <shortName evidence="14">MVK</shortName>
        <ecNumber evidence="3 14">2.7.1.36</ecNumber>
    </recommendedName>
</protein>
<accession>A0A1F2P8W8</accession>
<reference evidence="17" key="1">
    <citation type="submission" date="2016-05" db="EMBL/GenBank/DDBJ databases">
        <title>Microbial consortia oxidize butane by reversing methanogenesis.</title>
        <authorList>
            <person name="Laso-Perez R."/>
            <person name="Richter M."/>
            <person name="Wegener G."/>
            <person name="Musat F."/>
        </authorList>
    </citation>
    <scope>NUCLEOTIDE SEQUENCE [LARGE SCALE GENOMIC DNA]</scope>
    <source>
        <strain evidence="17">BOX2</strain>
    </source>
</reference>
<evidence type="ECO:0000256" key="6">
    <source>
        <dbReference type="ARBA" id="ARBA00022679"/>
    </source>
</evidence>
<dbReference type="PATRIC" id="fig|1838285.3.peg.1381"/>
<evidence type="ECO:0000256" key="5">
    <source>
        <dbReference type="ARBA" id="ARBA00022516"/>
    </source>
</evidence>
<dbReference type="GO" id="GO:0019287">
    <property type="term" value="P:isopentenyl diphosphate biosynthetic process, mevalonate pathway"/>
    <property type="evidence" value="ECO:0007669"/>
    <property type="project" value="UniProtKB-UniRule"/>
</dbReference>
<organism evidence="17 18">
    <name type="scientific">Candidatus Syntropharchaeum caldarium</name>
    <dbReference type="NCBI Taxonomy" id="1838285"/>
    <lineage>
        <taxon>Archaea</taxon>
        <taxon>Methanobacteriati</taxon>
        <taxon>Methanobacteriota</taxon>
        <taxon>Stenosarchaea group</taxon>
        <taxon>Methanomicrobia</taxon>
        <taxon>Methanosarcinales</taxon>
        <taxon>ANME-2 cluster</taxon>
        <taxon>Candidatus Syntropharchaeum</taxon>
    </lineage>
</organism>
<evidence type="ECO:0000256" key="1">
    <source>
        <dbReference type="ARBA" id="ARBA00004496"/>
    </source>
</evidence>
<gene>
    <name evidence="14" type="primary">mvk</name>
    <name evidence="17" type="ORF">SCAL_001360</name>
</gene>
<keyword evidence="8 14" id="KW-0418">Kinase</keyword>
<dbReference type="PANTHER" id="PTHR43290">
    <property type="entry name" value="MEVALONATE KINASE"/>
    <property type="match status" value="1"/>
</dbReference>
<dbReference type="SUPFAM" id="SSF55060">
    <property type="entry name" value="GHMP Kinase, C-terminal domain"/>
    <property type="match status" value="1"/>
</dbReference>
<keyword evidence="12 14" id="KW-0414">Isoprene biosynthesis</keyword>
<dbReference type="PRINTS" id="PR00959">
    <property type="entry name" value="MEVGALKINASE"/>
</dbReference>
<keyword evidence="11 14" id="KW-0443">Lipid metabolism</keyword>
<comment type="pathway">
    <text evidence="13 14">Isoprenoid biosynthesis; isopentenyl diphosphate biosynthesis via mevalonate pathway; isopentenyl diphosphate from (R)-mevalonate: step 1/3.</text>
</comment>
<dbReference type="InterPro" id="IPR006205">
    <property type="entry name" value="Mev_gal_kin"/>
</dbReference>
<dbReference type="HAMAP" id="MF_00217">
    <property type="entry name" value="Mevalonate_kinase"/>
    <property type="match status" value="1"/>
</dbReference>
<comment type="cofactor">
    <cofactor evidence="14">
        <name>Mg(2+)</name>
        <dbReference type="ChEBI" id="CHEBI:18420"/>
    </cofactor>
</comment>
<dbReference type="GO" id="GO:0000287">
    <property type="term" value="F:magnesium ion binding"/>
    <property type="evidence" value="ECO:0007669"/>
    <property type="project" value="UniProtKB-UniRule"/>
</dbReference>
<dbReference type="InterPro" id="IPR020568">
    <property type="entry name" value="Ribosomal_Su5_D2-typ_SF"/>
</dbReference>
<keyword evidence="5 14" id="KW-0444">Lipid biosynthesis</keyword>
<sequence length="299" mass="31334">MRGVVVYSAPAKVYLSGEHAVVYNKRAVAVGIDLRTTVRLERSDNFHYQTNADTRYLEEAVNAFSSIKAVDGVEIKVESEIPVGAGLGSSAAVTVATLGALNEEFDANLSKEDIAKLAFEVERSIQGVASPTDTFVSTMGGCVLVPDLLRIQDTLDCAIVIGDTRTVGSTKKLVQAVKELRSSEPEVIDLIFDAIDRITAAVIEWLEAADYKRLGMLMNINHGLLDAIGVGSLELSALVDGARSHGAYGAKITGAGGGGCIVAICEAKKVAQVVEGIEEAGGKAIVADVSGDGLRKVVG</sequence>
<feature type="domain" description="GHMP kinase N-terminal" evidence="15">
    <location>
        <begin position="56"/>
        <end position="141"/>
    </location>
</feature>
<evidence type="ECO:0000313" key="17">
    <source>
        <dbReference type="EMBL" id="OFV67442.1"/>
    </source>
</evidence>
<evidence type="ECO:0000256" key="3">
    <source>
        <dbReference type="ARBA" id="ARBA00012103"/>
    </source>
</evidence>
<name>A0A1F2P8W8_9EURY</name>
<feature type="binding site" evidence="14">
    <location>
        <begin position="82"/>
        <end position="92"/>
    </location>
    <ligand>
        <name>ATP</name>
        <dbReference type="ChEBI" id="CHEBI:30616"/>
    </ligand>
</feature>
<evidence type="ECO:0000256" key="11">
    <source>
        <dbReference type="ARBA" id="ARBA00023098"/>
    </source>
</evidence>
<feature type="active site" description="Proton acceptor" evidence="14">
    <location>
        <position position="133"/>
    </location>
</feature>
<dbReference type="STRING" id="1838285.SCAL_001360"/>
<evidence type="ECO:0000313" key="18">
    <source>
        <dbReference type="Proteomes" id="UP000186940"/>
    </source>
</evidence>
<dbReference type="Pfam" id="PF00288">
    <property type="entry name" value="GHMP_kinases_N"/>
    <property type="match status" value="1"/>
</dbReference>
<evidence type="ECO:0000256" key="8">
    <source>
        <dbReference type="ARBA" id="ARBA00022777"/>
    </source>
</evidence>
<dbReference type="InterPro" id="IPR014721">
    <property type="entry name" value="Ribsml_uS5_D2-typ_fold_subgr"/>
</dbReference>
<dbReference type="EC" id="2.7.1.36" evidence="3 14"/>
<evidence type="ECO:0000256" key="10">
    <source>
        <dbReference type="ARBA" id="ARBA00022842"/>
    </source>
</evidence>
<comment type="similarity">
    <text evidence="2 14">Belongs to the GHMP kinase family. Mevalonate kinase subfamily.</text>
</comment>
<evidence type="ECO:0000256" key="12">
    <source>
        <dbReference type="ARBA" id="ARBA00023229"/>
    </source>
</evidence>
<evidence type="ECO:0000256" key="13">
    <source>
        <dbReference type="ARBA" id="ARBA00029438"/>
    </source>
</evidence>
<dbReference type="InterPro" id="IPR006204">
    <property type="entry name" value="GHMP_kinase_N_dom"/>
</dbReference>
<evidence type="ECO:0000256" key="7">
    <source>
        <dbReference type="ARBA" id="ARBA00022741"/>
    </source>
</evidence>
<evidence type="ECO:0000256" key="14">
    <source>
        <dbReference type="HAMAP-Rule" id="MF_00217"/>
    </source>
</evidence>
<evidence type="ECO:0000256" key="2">
    <source>
        <dbReference type="ARBA" id="ARBA00006495"/>
    </source>
</evidence>
<dbReference type="PROSITE" id="PS00627">
    <property type="entry name" value="GHMP_KINASES_ATP"/>
    <property type="match status" value="1"/>
</dbReference>
<dbReference type="GO" id="GO:0005524">
    <property type="term" value="F:ATP binding"/>
    <property type="evidence" value="ECO:0007669"/>
    <property type="project" value="UniProtKB-UniRule"/>
</dbReference>
<dbReference type="InterPro" id="IPR036554">
    <property type="entry name" value="GHMP_kinase_C_sf"/>
</dbReference>
<dbReference type="SUPFAM" id="SSF54211">
    <property type="entry name" value="Ribosomal protein S5 domain 2-like"/>
    <property type="match status" value="1"/>
</dbReference>
<comment type="subcellular location">
    <subcellularLocation>
        <location evidence="1 14">Cytoplasm</location>
    </subcellularLocation>
</comment>
<feature type="domain" description="GHMP kinase C-terminal" evidence="16">
    <location>
        <begin position="206"/>
        <end position="280"/>
    </location>
</feature>
<evidence type="ECO:0000256" key="4">
    <source>
        <dbReference type="ARBA" id="ARBA00022490"/>
    </source>
</evidence>
<dbReference type="EMBL" id="LYOS01000004">
    <property type="protein sequence ID" value="OFV67442.1"/>
    <property type="molecule type" value="Genomic_DNA"/>
</dbReference>
<keyword evidence="6 14" id="KW-0808">Transferase</keyword>
<dbReference type="Gene3D" id="3.30.70.890">
    <property type="entry name" value="GHMP kinase, C-terminal domain"/>
    <property type="match status" value="1"/>
</dbReference>
<dbReference type="NCBIfam" id="TIGR00549">
    <property type="entry name" value="mevalon_kin"/>
    <property type="match status" value="1"/>
</dbReference>
<keyword evidence="18" id="KW-1185">Reference proteome</keyword>
<dbReference type="InterPro" id="IPR006203">
    <property type="entry name" value="GHMP_knse_ATP-bd_CS"/>
</dbReference>
<comment type="caution">
    <text evidence="17">The sequence shown here is derived from an EMBL/GenBank/DDBJ whole genome shotgun (WGS) entry which is preliminary data.</text>
</comment>
<dbReference type="Gene3D" id="3.30.230.10">
    <property type="match status" value="1"/>
</dbReference>
<dbReference type="GO" id="GO:0005829">
    <property type="term" value="C:cytosol"/>
    <property type="evidence" value="ECO:0007669"/>
    <property type="project" value="TreeGrafter"/>
</dbReference>
<proteinExistence type="inferred from homology"/>
<evidence type="ECO:0000259" key="16">
    <source>
        <dbReference type="Pfam" id="PF08544"/>
    </source>
</evidence>
<comment type="catalytic activity">
    <reaction evidence="14">
        <text>(R)-mevalonate + ATP = (R)-5-phosphomevalonate + ADP + H(+)</text>
        <dbReference type="Rhea" id="RHEA:17065"/>
        <dbReference type="ChEBI" id="CHEBI:15378"/>
        <dbReference type="ChEBI" id="CHEBI:30616"/>
        <dbReference type="ChEBI" id="CHEBI:36464"/>
        <dbReference type="ChEBI" id="CHEBI:58146"/>
        <dbReference type="ChEBI" id="CHEBI:456216"/>
        <dbReference type="EC" id="2.7.1.36"/>
    </reaction>
</comment>
<keyword evidence="4 14" id="KW-0963">Cytoplasm</keyword>
<dbReference type="PANTHER" id="PTHR43290:SF2">
    <property type="entry name" value="MEVALONATE KINASE"/>
    <property type="match status" value="1"/>
</dbReference>
<dbReference type="GO" id="GO:0004496">
    <property type="term" value="F:mevalonate kinase activity"/>
    <property type="evidence" value="ECO:0007669"/>
    <property type="project" value="UniProtKB-UniRule"/>
</dbReference>
<dbReference type="Pfam" id="PF08544">
    <property type="entry name" value="GHMP_kinases_C"/>
    <property type="match status" value="1"/>
</dbReference>
<keyword evidence="7 14" id="KW-0547">Nucleotide-binding</keyword>
<dbReference type="UniPathway" id="UPA00057">
    <property type="reaction ID" value="UER00098"/>
</dbReference>
<dbReference type="Proteomes" id="UP000186940">
    <property type="component" value="Unassembled WGS sequence"/>
</dbReference>
<evidence type="ECO:0000256" key="9">
    <source>
        <dbReference type="ARBA" id="ARBA00022840"/>
    </source>
</evidence>